<evidence type="ECO:0000256" key="1">
    <source>
        <dbReference type="ARBA" id="ARBA00008779"/>
    </source>
</evidence>
<evidence type="ECO:0000313" key="5">
    <source>
        <dbReference type="Proteomes" id="UP000001887"/>
    </source>
</evidence>
<protein>
    <submittedName>
        <fullName evidence="4">Sulfatase</fullName>
    </submittedName>
</protein>
<reference evidence="4 5" key="1">
    <citation type="journal article" date="2009" name="Stand. Genomic Sci.">
        <title>Complete genome sequence of Pirellula staleyi type strain (ATCC 27377).</title>
        <authorList>
            <person name="Clum A."/>
            <person name="Tindall B.J."/>
            <person name="Sikorski J."/>
            <person name="Ivanova N."/>
            <person name="Mavrommatis K."/>
            <person name="Lucas S."/>
            <person name="Glavina del Rio T."/>
            <person name="Nolan M."/>
            <person name="Chen F."/>
            <person name="Tice H."/>
            <person name="Pitluck S."/>
            <person name="Cheng J.F."/>
            <person name="Chertkov O."/>
            <person name="Brettin T."/>
            <person name="Han C."/>
            <person name="Detter J.C."/>
            <person name="Kuske C."/>
            <person name="Bruce D."/>
            <person name="Goodwin L."/>
            <person name="Ovchinikova G."/>
            <person name="Pati A."/>
            <person name="Mikhailova N."/>
            <person name="Chen A."/>
            <person name="Palaniappan K."/>
            <person name="Land M."/>
            <person name="Hauser L."/>
            <person name="Chang Y.J."/>
            <person name="Jeffries C.D."/>
            <person name="Chain P."/>
            <person name="Rohde M."/>
            <person name="Goker M."/>
            <person name="Bristow J."/>
            <person name="Eisen J.A."/>
            <person name="Markowitz V."/>
            <person name="Hugenholtz P."/>
            <person name="Kyrpides N.C."/>
            <person name="Klenk H.P."/>
            <person name="Lapidus A."/>
        </authorList>
    </citation>
    <scope>NUCLEOTIDE SEQUENCE [LARGE SCALE GENOMIC DNA]</scope>
    <source>
        <strain evidence="5">ATCC 27377 / DSM 6068 / ICPB 4128</strain>
    </source>
</reference>
<comment type="similarity">
    <text evidence="1">Belongs to the sulfatase family.</text>
</comment>
<dbReference type="PANTHER" id="PTHR42693">
    <property type="entry name" value="ARYLSULFATASE FAMILY MEMBER"/>
    <property type="match status" value="1"/>
</dbReference>
<dbReference type="AlphaFoldDB" id="D2QXE9"/>
<organism evidence="4 5">
    <name type="scientific">Pirellula staleyi (strain ATCC 27377 / DSM 6068 / ICPB 4128)</name>
    <name type="common">Pirella staleyi</name>
    <dbReference type="NCBI Taxonomy" id="530564"/>
    <lineage>
        <taxon>Bacteria</taxon>
        <taxon>Pseudomonadati</taxon>
        <taxon>Planctomycetota</taxon>
        <taxon>Planctomycetia</taxon>
        <taxon>Pirellulales</taxon>
        <taxon>Pirellulaceae</taxon>
        <taxon>Pirellula</taxon>
    </lineage>
</organism>
<dbReference type="STRING" id="530564.Psta_1459"/>
<dbReference type="InterPro" id="IPR000917">
    <property type="entry name" value="Sulfatase_N"/>
</dbReference>
<dbReference type="EMBL" id="CP001848">
    <property type="protein sequence ID" value="ADB16134.1"/>
    <property type="molecule type" value="Genomic_DNA"/>
</dbReference>
<evidence type="ECO:0000259" key="3">
    <source>
        <dbReference type="Pfam" id="PF00884"/>
    </source>
</evidence>
<dbReference type="PANTHER" id="PTHR42693:SF33">
    <property type="entry name" value="ARYLSULFATASE"/>
    <property type="match status" value="1"/>
</dbReference>
<dbReference type="InterPro" id="IPR050738">
    <property type="entry name" value="Sulfatase"/>
</dbReference>
<sequence precursor="true">MRREGEWELRGLLSWGLAGCLWLVAVLVAGEAFADDAARQPNVVVVFIDDLGWGDFSCFGNKEGATPHIDRMAAEGIRFSQFYVSSPICSPSRCSLTTGQYPQRWKITSFLNSRADNARRGVANWLDPEAPTMARILQQHGYRTGHFGKWHLGGQRDVDDAPAIAKYGFDASLTNFEGMGAKLLPLTLKPGDSVPGKIWSDAERLGAPVTWMQRSKITGGFVDGAIAFIDAATRDGKPFYVNVWPDDVHSPFWPPVETWGENKRELYLAVLEAMDLQLGKLFDHLRSRDELRENTIVLICSDNGPEAGAGSAGPFRGGKTELFEGGIRSPLIVWSPALVAAEQRGKANETAVLSTLDLLPSLAKLAGAPLPADVQFDGEECSATLLGRGNESRTAPLFWRRPPDRKTAGAKGRRVLPDLAMREGKWKLLCDYDGAGALLYDLESDRGETKNLAQQHPDRTKAMQAKLLAWHSSMPADRGPELGQETLESLRKTAK</sequence>
<name>D2QXE9_PIRSD</name>
<feature type="region of interest" description="Disordered" evidence="2">
    <location>
        <begin position="473"/>
        <end position="495"/>
    </location>
</feature>
<evidence type="ECO:0000256" key="2">
    <source>
        <dbReference type="SAM" id="MobiDB-lite"/>
    </source>
</evidence>
<dbReference type="Gene3D" id="3.40.720.10">
    <property type="entry name" value="Alkaline Phosphatase, subunit A"/>
    <property type="match status" value="1"/>
</dbReference>
<dbReference type="InterPro" id="IPR017850">
    <property type="entry name" value="Alkaline_phosphatase_core_sf"/>
</dbReference>
<keyword evidence="5" id="KW-1185">Reference proteome</keyword>
<dbReference type="OrthoDB" id="9783154at2"/>
<dbReference type="GO" id="GO:0004065">
    <property type="term" value="F:arylsulfatase activity"/>
    <property type="evidence" value="ECO:0007669"/>
    <property type="project" value="TreeGrafter"/>
</dbReference>
<proteinExistence type="inferred from homology"/>
<gene>
    <name evidence="4" type="ordered locus">Psta_1459</name>
</gene>
<dbReference type="Proteomes" id="UP000001887">
    <property type="component" value="Chromosome"/>
</dbReference>
<dbReference type="SUPFAM" id="SSF53649">
    <property type="entry name" value="Alkaline phosphatase-like"/>
    <property type="match status" value="1"/>
</dbReference>
<evidence type="ECO:0000313" key="4">
    <source>
        <dbReference type="EMBL" id="ADB16134.1"/>
    </source>
</evidence>
<dbReference type="Pfam" id="PF00884">
    <property type="entry name" value="Sulfatase"/>
    <property type="match status" value="1"/>
</dbReference>
<dbReference type="KEGG" id="psl:Psta_1459"/>
<dbReference type="HOGENOM" id="CLU_006332_10_4_0"/>
<feature type="domain" description="Sulfatase N-terminal" evidence="3">
    <location>
        <begin position="41"/>
        <end position="368"/>
    </location>
</feature>
<dbReference type="eggNOG" id="COG3119">
    <property type="taxonomic scope" value="Bacteria"/>
</dbReference>
<dbReference type="Gene3D" id="3.30.1120.10">
    <property type="match status" value="1"/>
</dbReference>
<accession>D2QXE9</accession>